<keyword evidence="4 8" id="KW-0808">Transferase</keyword>
<reference evidence="10 11" key="2">
    <citation type="journal article" date="2021" name="Genomics">
        <title>High-quality reference genome for Clonorchis sinensis.</title>
        <authorList>
            <person name="Young N.D."/>
            <person name="Stroehlein A.J."/>
            <person name="Kinkar L."/>
            <person name="Wang T."/>
            <person name="Sohn W.M."/>
            <person name="Chang B.C.H."/>
            <person name="Kaur P."/>
            <person name="Weisz D."/>
            <person name="Dudchenko O."/>
            <person name="Aiden E.L."/>
            <person name="Korhonen P.K."/>
            <person name="Gasser R.B."/>
        </authorList>
    </citation>
    <scope>NUCLEOTIDE SEQUENCE [LARGE SCALE GENOMIC DNA]</scope>
    <source>
        <strain evidence="10">Cs-k2</strain>
    </source>
</reference>
<evidence type="ECO:0000256" key="7">
    <source>
        <dbReference type="ARBA" id="ARBA00048902"/>
    </source>
</evidence>
<dbReference type="GO" id="GO:0016255">
    <property type="term" value="P:attachment of GPI anchor to protein"/>
    <property type="evidence" value="ECO:0007669"/>
    <property type="project" value="InterPro"/>
</dbReference>
<dbReference type="InterPro" id="IPR019540">
    <property type="entry name" value="PtdIno-glycan_biosynth_class_S"/>
</dbReference>
<dbReference type="UniPathway" id="UPA00196"/>
<comment type="similarity">
    <text evidence="8">Belongs to the class I-like SAM-binding methyltransferase superfamily. RNA methyltransferase RlmE family. TRM7 subfamily.</text>
</comment>
<comment type="function">
    <text evidence="8">Methylates the 2'-O-ribose of nucleotides at positions 32 and 34 of the tRNA anticodon loop of substrate tRNAs.</text>
</comment>
<dbReference type="EC" id="2.1.1.205" evidence="8"/>
<dbReference type="GO" id="GO:0006506">
    <property type="term" value="P:GPI anchor biosynthetic process"/>
    <property type="evidence" value="ECO:0007669"/>
    <property type="project" value="UniProtKB-UniPathway"/>
</dbReference>
<dbReference type="GO" id="GO:0002181">
    <property type="term" value="P:cytoplasmic translation"/>
    <property type="evidence" value="ECO:0007669"/>
    <property type="project" value="UniProtKB-UniRule"/>
</dbReference>
<reference evidence="10 11" key="1">
    <citation type="journal article" date="2018" name="Biotechnol. Adv.">
        <title>Improved genomic resources and new bioinformatic workflow for the carcinogenic parasite Clonorchis sinensis: Biotechnological implications.</title>
        <authorList>
            <person name="Wang D."/>
            <person name="Korhonen P.K."/>
            <person name="Gasser R.B."/>
            <person name="Young N.D."/>
        </authorList>
    </citation>
    <scope>NUCLEOTIDE SEQUENCE [LARGE SCALE GENOMIC DNA]</scope>
    <source>
        <strain evidence="10">Cs-k2</strain>
    </source>
</reference>
<name>A0A419PYM7_CLOSI</name>
<evidence type="ECO:0000256" key="5">
    <source>
        <dbReference type="ARBA" id="ARBA00022691"/>
    </source>
</evidence>
<dbReference type="InterPro" id="IPR015507">
    <property type="entry name" value="rRNA-MeTfrase_E"/>
</dbReference>
<keyword evidence="6 8" id="KW-0819">tRNA processing</keyword>
<dbReference type="PANTHER" id="PTHR10920">
    <property type="entry name" value="RIBOSOMAL RNA METHYLTRANSFERASE"/>
    <property type="match status" value="1"/>
</dbReference>
<evidence type="ECO:0000256" key="4">
    <source>
        <dbReference type="ARBA" id="ARBA00022679"/>
    </source>
</evidence>
<dbReference type="GO" id="GO:0006364">
    <property type="term" value="P:rRNA processing"/>
    <property type="evidence" value="ECO:0007669"/>
    <property type="project" value="UniProtKB-KW"/>
</dbReference>
<dbReference type="Proteomes" id="UP000286415">
    <property type="component" value="Unassembled WGS sequence"/>
</dbReference>
<evidence type="ECO:0000256" key="3">
    <source>
        <dbReference type="ARBA" id="ARBA00022603"/>
    </source>
</evidence>
<feature type="binding site" evidence="8">
    <location>
        <position position="58"/>
    </location>
    <ligand>
        <name>S-adenosyl-L-methionine</name>
        <dbReference type="ChEBI" id="CHEBI:59789"/>
    </ligand>
</feature>
<dbReference type="FunFam" id="3.40.50.150:FF:000220">
    <property type="entry name" value="CAMK protein kinase"/>
    <property type="match status" value="1"/>
</dbReference>
<comment type="caution">
    <text evidence="10">The sequence shown here is derived from an EMBL/GenBank/DDBJ whole genome shotgun (WGS) entry which is preliminary data.</text>
</comment>
<dbReference type="EMBL" id="NIRI02000056">
    <property type="protein sequence ID" value="KAG5443345.1"/>
    <property type="molecule type" value="Genomic_DNA"/>
</dbReference>
<dbReference type="Pfam" id="PF01728">
    <property type="entry name" value="FtsJ"/>
    <property type="match status" value="1"/>
</dbReference>
<feature type="binding site" evidence="8">
    <location>
        <position position="60"/>
    </location>
    <ligand>
        <name>S-adenosyl-L-methionine</name>
        <dbReference type="ChEBI" id="CHEBI:59789"/>
    </ligand>
</feature>
<dbReference type="GO" id="GO:0042765">
    <property type="term" value="C:GPI-anchor transamidase complex"/>
    <property type="evidence" value="ECO:0007669"/>
    <property type="project" value="InterPro"/>
</dbReference>
<dbReference type="HAMAP" id="MF_03162">
    <property type="entry name" value="RNA_methyltr_E_TRM7"/>
    <property type="match status" value="1"/>
</dbReference>
<feature type="domain" description="Ribosomal RNA methyltransferase FtsJ" evidence="9">
    <location>
        <begin position="21"/>
        <end position="211"/>
    </location>
</feature>
<keyword evidence="5 8" id="KW-0949">S-adenosyl-L-methionine</keyword>
<dbReference type="STRING" id="79923.A0A419PYM7"/>
<feature type="active site" description="Proton acceptor" evidence="8">
    <location>
        <position position="167"/>
    </location>
</feature>
<dbReference type="InterPro" id="IPR028590">
    <property type="entry name" value="RNA_methyltr_E_TRM7"/>
</dbReference>
<feature type="binding site" evidence="8">
    <location>
        <position position="102"/>
    </location>
    <ligand>
        <name>S-adenosyl-L-methionine</name>
        <dbReference type="ChEBI" id="CHEBI:59789"/>
    </ligand>
</feature>
<dbReference type="HAMAP" id="MF_01547">
    <property type="entry name" value="RNA_methyltr_E"/>
    <property type="match status" value="1"/>
</dbReference>
<proteinExistence type="inferred from homology"/>
<sequence length="1063" mass="117527">MGKSSRDKRDIYYRLAKEEGWRARSAYKLMQIDDEFGILKSSDSDPLERVVDLCAAPGSWSQVLAKRLWEPKSAENREKVKIVAVDLQAMAPIPGVIQIQGDITTRKTANEIIERFEGKLAQLVVCDGAPDVTGLHDLDEYVQSHLILAALTICSRILQHGGTFVAKVFRGRDAGLLGSQLRCLFDGQVTFAKPKSSRNSSLEAFVVCQGFSGPRMLSSSVDPDHSSTEDDTPLFLQWYNPENFEKVTPEQNTILPFVACGDLSGYDADLCYALDDDYIQRPPVQEPINPVYSDVSRRARSAKCKAESDKAAAEASHKTELVDQVVTDLMRAVCIEKWCLFVVSVYAPTDWSSDAEKNTSYRELSGLNHQARGIETVIIASDISVQMAADKLSQPTDPVAPPDQEANKLAMNEELARFKPTAAENKRVLIISLFYLFVAVFIGVPVWLRTTATYQAPLPFWAIKALCSRPIQVQIPMDIISFSETLLPDDLAEIQTQLTESVDPSLRCGSIQHTTVKLKVDCDVRTRLATEPELQSYTHALSNSLSFNNFLNTISSELFGDCSSAAQLSQLENQRYSCPSDSSLYTLVVLPQKLPSLFNTSEVASNFVQRSAHRNLLYIVEPFADTKSEGRRKLASQIAVIMNSVLLPVTEIEHLTAPSSAPTQEEGSLQLTYSRVPSSSIFSKARQLPPSTDYDITVTIITHAGDASVEFPQGVESVSFDWAYQLLLDPTPWIQSQLEEVFTSWLPNVRFHFSSQRLHAVDTEQLGHSRLSEDYTYRYYTADDLSNVVNQLESFLGAPQTASAATRDMAGTKPGLHLILLLAMPLNSGVANDSSSSCPLPLKFLLPTPSGESTLTDVAVVPQWGGLFSVGAPSPCTQHGRNAALVKGQLITVIRLLLGLSETTQSMVRFNPAIPSPGRFGKVDHWELDSWFLRRTVESLLSIRMTMTALVDLLSRFPNMVVNDYVASEVTLSANMWAQTLDDLRSVRHLSNTTGFGGIFSRAQDSLSSVDSAFFDHTLLGRLYFQEDQKFGIYVPLFVPVGVGLLLSTKNALRILFPKEPVP</sequence>
<dbReference type="GO" id="GO:0002128">
    <property type="term" value="P:tRNA nucleoside ribose methylation"/>
    <property type="evidence" value="ECO:0007669"/>
    <property type="project" value="UniProtKB-UniRule"/>
</dbReference>
<dbReference type="InterPro" id="IPR050082">
    <property type="entry name" value="RNA_methyltr_RlmE"/>
</dbReference>
<feature type="binding site" evidence="8">
    <location>
        <position position="86"/>
    </location>
    <ligand>
        <name>S-adenosyl-L-methionine</name>
        <dbReference type="ChEBI" id="CHEBI:59789"/>
    </ligand>
</feature>
<protein>
    <recommendedName>
        <fullName evidence="8">Putative tRNA (cytidine(32)/guanosine(34)-2'-O)-methyltransferase</fullName>
        <ecNumber evidence="8">2.1.1.205</ecNumber>
    </recommendedName>
    <alternativeName>
        <fullName evidence="8">2'-O-ribose RNA methyltransferase TRM7 homolog</fullName>
    </alternativeName>
</protein>
<dbReference type="PANTHER" id="PTHR10920:SF12">
    <property type="entry name" value="TRNA (CYTIDINE(32)_GUANOSINE(34)-2'-O)-METHYLTRANSFERASE-RELATED"/>
    <property type="match status" value="1"/>
</dbReference>
<accession>A0A419PYM7</accession>
<dbReference type="InterPro" id="IPR029063">
    <property type="entry name" value="SAM-dependent_MTases_sf"/>
</dbReference>
<evidence type="ECO:0000313" key="10">
    <source>
        <dbReference type="EMBL" id="KAG5443345.1"/>
    </source>
</evidence>
<evidence type="ECO:0000256" key="8">
    <source>
        <dbReference type="HAMAP-Rule" id="MF_03162"/>
    </source>
</evidence>
<dbReference type="SUPFAM" id="SSF53335">
    <property type="entry name" value="S-adenosyl-L-methionine-dependent methyltransferases"/>
    <property type="match status" value="1"/>
</dbReference>
<evidence type="ECO:0000259" key="9">
    <source>
        <dbReference type="Pfam" id="PF01728"/>
    </source>
</evidence>
<keyword evidence="3 8" id="KW-0489">Methyltransferase</keyword>
<dbReference type="GO" id="GO:0106340">
    <property type="term" value="F:tRNA (guanosine(34)-2'-O)-methyltransferase activity"/>
    <property type="evidence" value="ECO:0007669"/>
    <property type="project" value="UniProtKB-ARBA"/>
</dbReference>
<dbReference type="InParanoid" id="A0A419PYM7"/>
<dbReference type="Pfam" id="PF10510">
    <property type="entry name" value="PIG-S"/>
    <property type="match status" value="1"/>
</dbReference>
<organism evidence="10 11">
    <name type="scientific">Clonorchis sinensis</name>
    <name type="common">Chinese liver fluke</name>
    <dbReference type="NCBI Taxonomy" id="79923"/>
    <lineage>
        <taxon>Eukaryota</taxon>
        <taxon>Metazoa</taxon>
        <taxon>Spiralia</taxon>
        <taxon>Lophotrochozoa</taxon>
        <taxon>Platyhelminthes</taxon>
        <taxon>Trematoda</taxon>
        <taxon>Digenea</taxon>
        <taxon>Opisthorchiida</taxon>
        <taxon>Opisthorchiata</taxon>
        <taxon>Opisthorchiidae</taxon>
        <taxon>Clonorchis</taxon>
    </lineage>
</organism>
<keyword evidence="2" id="KW-0698">rRNA processing</keyword>
<feature type="binding site" evidence="8">
    <location>
        <position position="127"/>
    </location>
    <ligand>
        <name>S-adenosyl-L-methionine</name>
        <dbReference type="ChEBI" id="CHEBI:59789"/>
    </ligand>
</feature>
<dbReference type="OrthoDB" id="28748at2759"/>
<dbReference type="Gene3D" id="3.40.50.150">
    <property type="entry name" value="Vaccinia Virus protein VP39"/>
    <property type="match status" value="1"/>
</dbReference>
<keyword evidence="11" id="KW-1185">Reference proteome</keyword>
<comment type="catalytic activity">
    <reaction evidence="7 8">
        <text>cytidine(32)/guanosine(34) in tRNA + 2 S-adenosyl-L-methionine = 2'-O-methylcytidine(32)/2'-O-methylguanosine(34) in tRNA + 2 S-adenosyl-L-homocysteine + 2 H(+)</text>
        <dbReference type="Rhea" id="RHEA:42396"/>
        <dbReference type="Rhea" id="RHEA-COMP:10246"/>
        <dbReference type="Rhea" id="RHEA-COMP:10247"/>
        <dbReference type="ChEBI" id="CHEBI:15378"/>
        <dbReference type="ChEBI" id="CHEBI:57856"/>
        <dbReference type="ChEBI" id="CHEBI:59789"/>
        <dbReference type="ChEBI" id="CHEBI:74269"/>
        <dbReference type="ChEBI" id="CHEBI:74445"/>
        <dbReference type="ChEBI" id="CHEBI:74495"/>
        <dbReference type="ChEBI" id="CHEBI:82748"/>
        <dbReference type="EC" id="2.1.1.205"/>
    </reaction>
</comment>
<evidence type="ECO:0000313" key="11">
    <source>
        <dbReference type="Proteomes" id="UP000286415"/>
    </source>
</evidence>
<evidence type="ECO:0000256" key="1">
    <source>
        <dbReference type="ARBA" id="ARBA00022490"/>
    </source>
</evidence>
<dbReference type="AlphaFoldDB" id="A0A419PYM7"/>
<comment type="subcellular location">
    <subcellularLocation>
        <location evidence="8">Cytoplasm</location>
    </subcellularLocation>
</comment>
<dbReference type="InterPro" id="IPR002877">
    <property type="entry name" value="RNA_MeTrfase_FtsJ_dom"/>
</dbReference>
<gene>
    <name evidence="10" type="ORF">CSKR_108127</name>
</gene>
<evidence type="ECO:0000256" key="2">
    <source>
        <dbReference type="ARBA" id="ARBA00022552"/>
    </source>
</evidence>
<evidence type="ECO:0000256" key="6">
    <source>
        <dbReference type="ARBA" id="ARBA00022694"/>
    </source>
</evidence>
<keyword evidence="1 8" id="KW-0963">Cytoplasm</keyword>